<evidence type="ECO:0000256" key="9">
    <source>
        <dbReference type="ARBA" id="ARBA00066405"/>
    </source>
</evidence>
<evidence type="ECO:0000256" key="4">
    <source>
        <dbReference type="ARBA" id="ARBA00022692"/>
    </source>
</evidence>
<comment type="catalytic activity">
    <reaction evidence="8">
        <text>a glycerophospholipid + a 1,2-diacyl-sn-glycerol = a monoacylglycerophospholipid + a triacyl-sn-glycerol</text>
        <dbReference type="Rhea" id="RHEA:14057"/>
        <dbReference type="ChEBI" id="CHEBI:17815"/>
        <dbReference type="ChEBI" id="CHEBI:64615"/>
        <dbReference type="ChEBI" id="CHEBI:136912"/>
        <dbReference type="ChEBI" id="CHEBI:136913"/>
        <dbReference type="EC" id="2.3.1.158"/>
    </reaction>
</comment>
<dbReference type="EMBL" id="JAUJYN010000003">
    <property type="protein sequence ID" value="KAK1276305.1"/>
    <property type="molecule type" value="Genomic_DNA"/>
</dbReference>
<reference evidence="10" key="2">
    <citation type="submission" date="2023-06" db="EMBL/GenBank/DDBJ databases">
        <authorList>
            <person name="Ma L."/>
            <person name="Liu K.-W."/>
            <person name="Li Z."/>
            <person name="Hsiao Y.-Y."/>
            <person name="Qi Y."/>
            <person name="Fu T."/>
            <person name="Tang G."/>
            <person name="Zhang D."/>
            <person name="Sun W.-H."/>
            <person name="Liu D.-K."/>
            <person name="Li Y."/>
            <person name="Chen G.-Z."/>
            <person name="Liu X.-D."/>
            <person name="Liao X.-Y."/>
            <person name="Jiang Y.-T."/>
            <person name="Yu X."/>
            <person name="Hao Y."/>
            <person name="Huang J."/>
            <person name="Zhao X.-W."/>
            <person name="Ke S."/>
            <person name="Chen Y.-Y."/>
            <person name="Wu W.-L."/>
            <person name="Hsu J.-L."/>
            <person name="Lin Y.-F."/>
            <person name="Huang M.-D."/>
            <person name="Li C.-Y."/>
            <person name="Huang L."/>
            <person name="Wang Z.-W."/>
            <person name="Zhao X."/>
            <person name="Zhong W.-Y."/>
            <person name="Peng D.-H."/>
            <person name="Ahmad S."/>
            <person name="Lan S."/>
            <person name="Zhang J.-S."/>
            <person name="Tsai W.-C."/>
            <person name="Van De Peer Y."/>
            <person name="Liu Z.-J."/>
        </authorList>
    </citation>
    <scope>NUCLEOTIDE SEQUENCE</scope>
    <source>
        <strain evidence="10">SCP</strain>
        <tissue evidence="10">Leaves</tissue>
    </source>
</reference>
<keyword evidence="7 10" id="KW-0012">Acyltransferase</keyword>
<reference evidence="10" key="1">
    <citation type="journal article" date="2023" name="Nat. Commun.">
        <title>Diploid and tetraploid genomes of Acorus and the evolution of monocots.</title>
        <authorList>
            <person name="Ma L."/>
            <person name="Liu K.W."/>
            <person name="Li Z."/>
            <person name="Hsiao Y.Y."/>
            <person name="Qi Y."/>
            <person name="Fu T."/>
            <person name="Tang G.D."/>
            <person name="Zhang D."/>
            <person name="Sun W.H."/>
            <person name="Liu D.K."/>
            <person name="Li Y."/>
            <person name="Chen G.Z."/>
            <person name="Liu X.D."/>
            <person name="Liao X.Y."/>
            <person name="Jiang Y.T."/>
            <person name="Yu X."/>
            <person name="Hao Y."/>
            <person name="Huang J."/>
            <person name="Zhao X.W."/>
            <person name="Ke S."/>
            <person name="Chen Y.Y."/>
            <person name="Wu W.L."/>
            <person name="Hsu J.L."/>
            <person name="Lin Y.F."/>
            <person name="Huang M.D."/>
            <person name="Li C.Y."/>
            <person name="Huang L."/>
            <person name="Wang Z.W."/>
            <person name="Zhao X."/>
            <person name="Zhong W.Y."/>
            <person name="Peng D.H."/>
            <person name="Ahmad S."/>
            <person name="Lan S."/>
            <person name="Zhang J.S."/>
            <person name="Tsai W.C."/>
            <person name="Van de Peer Y."/>
            <person name="Liu Z.J."/>
        </authorList>
    </citation>
    <scope>NUCLEOTIDE SEQUENCE</scope>
    <source>
        <strain evidence="10">SCP</strain>
    </source>
</reference>
<organism evidence="10 11">
    <name type="scientific">Acorus gramineus</name>
    <name type="common">Dwarf sweet flag</name>
    <dbReference type="NCBI Taxonomy" id="55184"/>
    <lineage>
        <taxon>Eukaryota</taxon>
        <taxon>Viridiplantae</taxon>
        <taxon>Streptophyta</taxon>
        <taxon>Embryophyta</taxon>
        <taxon>Tracheophyta</taxon>
        <taxon>Spermatophyta</taxon>
        <taxon>Magnoliopsida</taxon>
        <taxon>Liliopsida</taxon>
        <taxon>Acoraceae</taxon>
        <taxon>Acorus</taxon>
    </lineage>
</organism>
<evidence type="ECO:0000313" key="10">
    <source>
        <dbReference type="EMBL" id="KAK1276305.1"/>
    </source>
</evidence>
<dbReference type="FunFam" id="3.40.50.1820:FF:000160">
    <property type="entry name" value="Phospholipid:diacylglycerol acyltransferase 1"/>
    <property type="match status" value="1"/>
</dbReference>
<dbReference type="Gene3D" id="3.40.50.1820">
    <property type="entry name" value="alpha/beta hydrolase"/>
    <property type="match status" value="1"/>
</dbReference>
<dbReference type="GO" id="GO:0016020">
    <property type="term" value="C:membrane"/>
    <property type="evidence" value="ECO:0007669"/>
    <property type="project" value="UniProtKB-SubCell"/>
</dbReference>
<dbReference type="PANTHER" id="PTHR11440">
    <property type="entry name" value="LECITHIN-CHOLESTEROL ACYLTRANSFERASE-RELATED"/>
    <property type="match status" value="1"/>
</dbReference>
<evidence type="ECO:0000256" key="2">
    <source>
        <dbReference type="ARBA" id="ARBA00010701"/>
    </source>
</evidence>
<sequence length="683" mass="76333">MGPPFLRLRKLYAVVYPKIKDEAPPPISEIHHHHHHQQQQQQYWLKTNHNTDPNGWRCVDRCCWMIGYTCTVWWVVLLLYSSLLHTDVAPDQSPGSRLRREGLRPLHPVVMVPGIANGGLELWEGRPCSEGLFRKRIWGGNLVEIFKRLRCWLEHMSLDNETGLDPEGIRVRAVPGLVAADYFTPGYFVWAVLIKNLARIGYEGKNMHMTAYDWRLSFQNTEVRDQSLTRLKSKIELLVRSNGNKKVVVVPHSMGVLYFLHFLKWVEAPPPMGGGGGSQWCAKHIKAITNISPTFLGVPKAVSGIFSAEAKDIAFARAMAPGILDSGILGLRALEHIMRVSRTWDSIISLLPKGGETIWGNLDWSPEQGYPCDPTKKRFLKSSLTDRVGLANSSGHGKLGLGAEENVHYGRIISFGKMASELRSSKLSMINYKDLPLHKLTQGRSDSEQVWTEYNEMNFDSIKTIVANKVYTTKTILDLFRFVAPKLMRRADAHFSHGIADDLDDPKYSHYKYWSNPLETKLPDAPEMEIHCLYGVGIPTERSYVYKLSPSLGRCKTIPFRIDGSADGSTNGGCLKGGVYTVDGDQSVPVLSAGFMCAKGWRGRNRFNPSGVSTYAREYLHKAPASVLEGRGMESGAHVDIMGNVGLIEDVLRVTAGASGIDLGGDRIHSDVMKISEQVKLRL</sequence>
<accession>A0AAV9BIH5</accession>
<dbReference type="Proteomes" id="UP001179952">
    <property type="component" value="Unassembled WGS sequence"/>
</dbReference>
<evidence type="ECO:0000313" key="11">
    <source>
        <dbReference type="Proteomes" id="UP001179952"/>
    </source>
</evidence>
<comment type="similarity">
    <text evidence="2">Belongs to the AB hydrolase superfamily. Lipase family.</text>
</comment>
<keyword evidence="5" id="KW-1133">Transmembrane helix</keyword>
<comment type="subcellular location">
    <subcellularLocation>
        <location evidence="1">Membrane</location>
        <topology evidence="1">Single-pass membrane protein</topology>
    </subcellularLocation>
</comment>
<dbReference type="GO" id="GO:0008374">
    <property type="term" value="F:O-acyltransferase activity"/>
    <property type="evidence" value="ECO:0007669"/>
    <property type="project" value="InterPro"/>
</dbReference>
<evidence type="ECO:0000256" key="6">
    <source>
        <dbReference type="ARBA" id="ARBA00023136"/>
    </source>
</evidence>
<keyword evidence="4" id="KW-0812">Transmembrane</keyword>
<evidence type="ECO:0000256" key="3">
    <source>
        <dbReference type="ARBA" id="ARBA00022679"/>
    </source>
</evidence>
<dbReference type="EC" id="2.3.1.158" evidence="9"/>
<dbReference type="GO" id="GO:0019432">
    <property type="term" value="P:triglyceride biosynthetic process"/>
    <property type="evidence" value="ECO:0007669"/>
    <property type="project" value="UniProtKB-ARBA"/>
</dbReference>
<dbReference type="InterPro" id="IPR029058">
    <property type="entry name" value="AB_hydrolase_fold"/>
</dbReference>
<gene>
    <name evidence="10" type="ORF">QJS04_geneDACA010057</name>
</gene>
<comment type="caution">
    <text evidence="10">The sequence shown here is derived from an EMBL/GenBank/DDBJ whole genome shotgun (WGS) entry which is preliminary data.</text>
</comment>
<name>A0AAV9BIH5_ACOGR</name>
<dbReference type="AlphaFoldDB" id="A0AAV9BIH5"/>
<keyword evidence="3" id="KW-0808">Transferase</keyword>
<dbReference type="Pfam" id="PF02450">
    <property type="entry name" value="LCAT"/>
    <property type="match status" value="1"/>
</dbReference>
<proteinExistence type="inferred from homology"/>
<evidence type="ECO:0000256" key="7">
    <source>
        <dbReference type="ARBA" id="ARBA00023315"/>
    </source>
</evidence>
<evidence type="ECO:0000256" key="1">
    <source>
        <dbReference type="ARBA" id="ARBA00004167"/>
    </source>
</evidence>
<keyword evidence="6" id="KW-0472">Membrane</keyword>
<dbReference type="SUPFAM" id="SSF53474">
    <property type="entry name" value="alpha/beta-Hydrolases"/>
    <property type="match status" value="1"/>
</dbReference>
<protein>
    <recommendedName>
        <fullName evidence="9">phospholipid:diacylglycerol acyltransferase</fullName>
        <ecNumber evidence="9">2.3.1.158</ecNumber>
    </recommendedName>
</protein>
<dbReference type="GO" id="GO:0046027">
    <property type="term" value="F:phospholipid:diacylglycerol acyltransferase activity"/>
    <property type="evidence" value="ECO:0007669"/>
    <property type="project" value="UniProtKB-EC"/>
</dbReference>
<dbReference type="InterPro" id="IPR003386">
    <property type="entry name" value="LACT/PDAT_acylTrfase"/>
</dbReference>
<evidence type="ECO:0000256" key="5">
    <source>
        <dbReference type="ARBA" id="ARBA00022989"/>
    </source>
</evidence>
<keyword evidence="11" id="KW-1185">Reference proteome</keyword>
<evidence type="ECO:0000256" key="8">
    <source>
        <dbReference type="ARBA" id="ARBA00051335"/>
    </source>
</evidence>